<feature type="transmembrane region" description="Helical" evidence="1">
    <location>
        <begin position="6"/>
        <end position="28"/>
    </location>
</feature>
<dbReference type="InterPro" id="IPR050570">
    <property type="entry name" value="Cell_wall_metabolism_enzyme"/>
</dbReference>
<keyword evidence="1" id="KW-0472">Membrane</keyword>
<name>A0A951PB28_9CYAN</name>
<evidence type="ECO:0000313" key="3">
    <source>
        <dbReference type="EMBL" id="MBW4465725.1"/>
    </source>
</evidence>
<dbReference type="SUPFAM" id="SSF51261">
    <property type="entry name" value="Duplicated hybrid motif"/>
    <property type="match status" value="1"/>
</dbReference>
<dbReference type="Proteomes" id="UP000707356">
    <property type="component" value="Unassembled WGS sequence"/>
</dbReference>
<keyword evidence="1" id="KW-0812">Transmembrane</keyword>
<dbReference type="GO" id="GO:0004222">
    <property type="term" value="F:metalloendopeptidase activity"/>
    <property type="evidence" value="ECO:0007669"/>
    <property type="project" value="TreeGrafter"/>
</dbReference>
<feature type="transmembrane region" description="Helical" evidence="1">
    <location>
        <begin position="86"/>
        <end position="103"/>
    </location>
</feature>
<dbReference type="EMBL" id="JAHHHV010000062">
    <property type="protein sequence ID" value="MBW4465725.1"/>
    <property type="molecule type" value="Genomic_DNA"/>
</dbReference>
<dbReference type="PANTHER" id="PTHR21666">
    <property type="entry name" value="PEPTIDASE-RELATED"/>
    <property type="match status" value="1"/>
</dbReference>
<feature type="transmembrane region" description="Helical" evidence="1">
    <location>
        <begin position="35"/>
        <end position="52"/>
    </location>
</feature>
<dbReference type="Pfam" id="PF01551">
    <property type="entry name" value="Peptidase_M23"/>
    <property type="match status" value="1"/>
</dbReference>
<reference evidence="3" key="2">
    <citation type="journal article" date="2022" name="Microbiol. Resour. Announc.">
        <title>Metagenome Sequencing to Explore Phylogenomics of Terrestrial Cyanobacteria.</title>
        <authorList>
            <person name="Ward R.D."/>
            <person name="Stajich J.E."/>
            <person name="Johansen J.R."/>
            <person name="Huntemann M."/>
            <person name="Clum A."/>
            <person name="Foster B."/>
            <person name="Foster B."/>
            <person name="Roux S."/>
            <person name="Palaniappan K."/>
            <person name="Varghese N."/>
            <person name="Mukherjee S."/>
            <person name="Reddy T.B.K."/>
            <person name="Daum C."/>
            <person name="Copeland A."/>
            <person name="Chen I.A."/>
            <person name="Ivanova N.N."/>
            <person name="Kyrpides N.C."/>
            <person name="Shapiro N."/>
            <person name="Eloe-Fadrosh E.A."/>
            <person name="Pietrasiak N."/>
        </authorList>
    </citation>
    <scope>NUCLEOTIDE SEQUENCE</scope>
    <source>
        <strain evidence="3">GSE-TBD4-15B</strain>
    </source>
</reference>
<organism evidence="3 4">
    <name type="scientific">Pegethrix bostrychoides GSE-TBD4-15B</name>
    <dbReference type="NCBI Taxonomy" id="2839662"/>
    <lineage>
        <taxon>Bacteria</taxon>
        <taxon>Bacillati</taxon>
        <taxon>Cyanobacteriota</taxon>
        <taxon>Cyanophyceae</taxon>
        <taxon>Oculatellales</taxon>
        <taxon>Oculatellaceae</taxon>
        <taxon>Pegethrix</taxon>
    </lineage>
</organism>
<evidence type="ECO:0000259" key="2">
    <source>
        <dbReference type="Pfam" id="PF01551"/>
    </source>
</evidence>
<evidence type="ECO:0000256" key="1">
    <source>
        <dbReference type="SAM" id="Phobius"/>
    </source>
</evidence>
<proteinExistence type="predicted"/>
<dbReference type="InterPro" id="IPR011055">
    <property type="entry name" value="Dup_hybrid_motif"/>
</dbReference>
<gene>
    <name evidence="3" type="ORF">KME07_09845</name>
</gene>
<dbReference type="PANTHER" id="PTHR21666:SF285">
    <property type="entry name" value="M23 FAMILY METALLOPEPTIDASE"/>
    <property type="match status" value="1"/>
</dbReference>
<dbReference type="InterPro" id="IPR016047">
    <property type="entry name" value="M23ase_b-sheet_dom"/>
</dbReference>
<reference evidence="3" key="1">
    <citation type="submission" date="2021-05" db="EMBL/GenBank/DDBJ databases">
        <authorList>
            <person name="Pietrasiak N."/>
            <person name="Ward R."/>
            <person name="Stajich J.E."/>
            <person name="Kurbessoian T."/>
        </authorList>
    </citation>
    <scope>NUCLEOTIDE SEQUENCE</scope>
    <source>
        <strain evidence="3">GSE-TBD4-15B</strain>
    </source>
</reference>
<dbReference type="AlphaFoldDB" id="A0A951PB28"/>
<comment type="caution">
    <text evidence="3">The sequence shown here is derived from an EMBL/GenBank/DDBJ whole genome shotgun (WGS) entry which is preliminary data.</text>
</comment>
<dbReference type="Gene3D" id="2.70.70.10">
    <property type="entry name" value="Glucose Permease (Domain IIA)"/>
    <property type="match status" value="1"/>
</dbReference>
<evidence type="ECO:0000313" key="4">
    <source>
        <dbReference type="Proteomes" id="UP000707356"/>
    </source>
</evidence>
<protein>
    <submittedName>
        <fullName evidence="3">M23 family metallopeptidase</fullName>
    </submittedName>
</protein>
<feature type="transmembrane region" description="Helical" evidence="1">
    <location>
        <begin position="58"/>
        <end position="74"/>
    </location>
</feature>
<keyword evidence="1" id="KW-1133">Transmembrane helix</keyword>
<accession>A0A951PB28</accession>
<sequence length="315" mass="34505">MTIFILIQILFPLMLIGWLAFLPPYNLLGMGVQTLVTAIALVAIARMGIWVFPPWWTPYLYGVLFMLALGLGVTKHQPKRRMPLSWPGWVMVVGFVAFGVYVGNEAARSWAGPFPAAATAVDLTFPLRGGHFLIVNGGSNIRINAHLKTLDESVPRFQAYRGQSYGTDIIQVNRWGLRSRGISPQHPSAYLIYGAPVFAPCTGQVVQAIDGFPDMTIPETDLVNRAGNHVILRCGKAEVILAHFRPQSLMVRSGMTVAVGDAIAEVGNSGASTEPHLHIHAQRPGSLAMPLSGDPLPMRFDGRFLTRSDRVTVRR</sequence>
<feature type="domain" description="M23ase beta-sheet core" evidence="2">
    <location>
        <begin position="193"/>
        <end position="283"/>
    </location>
</feature>
<dbReference type="CDD" id="cd12797">
    <property type="entry name" value="M23_peptidase"/>
    <property type="match status" value="1"/>
</dbReference>